<evidence type="ECO:0000259" key="9">
    <source>
        <dbReference type="PROSITE" id="PS50240"/>
    </source>
</evidence>
<dbReference type="InterPro" id="IPR001254">
    <property type="entry name" value="Trypsin_dom"/>
</dbReference>
<dbReference type="InterPro" id="IPR009003">
    <property type="entry name" value="Peptidase_S1_PA"/>
</dbReference>
<dbReference type="PROSITE" id="PS51257">
    <property type="entry name" value="PROKAR_LIPOPROTEIN"/>
    <property type="match status" value="1"/>
</dbReference>
<dbReference type="SUPFAM" id="SSF50494">
    <property type="entry name" value="Trypsin-like serine proteases"/>
    <property type="match status" value="1"/>
</dbReference>
<comment type="similarity">
    <text evidence="2">Belongs to the peptidase S1 family.</text>
</comment>
<protein>
    <submittedName>
        <fullName evidence="10">Trypsin 3A1</fullName>
    </submittedName>
</protein>
<dbReference type="CDD" id="cd00190">
    <property type="entry name" value="Tryp_SPc"/>
    <property type="match status" value="1"/>
</dbReference>
<comment type="subcellular location">
    <subcellularLocation>
        <location evidence="1">Secreted</location>
    </subcellularLocation>
</comment>
<evidence type="ECO:0000256" key="6">
    <source>
        <dbReference type="ARBA" id="ARBA00023157"/>
    </source>
</evidence>
<feature type="chain" id="PRO_5041916849" evidence="8">
    <location>
        <begin position="23"/>
        <end position="277"/>
    </location>
</feature>
<evidence type="ECO:0000256" key="2">
    <source>
        <dbReference type="ARBA" id="ARBA00007664"/>
    </source>
</evidence>
<feature type="signal peptide" evidence="8">
    <location>
        <begin position="1"/>
        <end position="22"/>
    </location>
</feature>
<dbReference type="PROSITE" id="PS50240">
    <property type="entry name" value="TRYPSIN_DOM"/>
    <property type="match status" value="1"/>
</dbReference>
<proteinExistence type="inferred from homology"/>
<evidence type="ECO:0000313" key="10">
    <source>
        <dbReference type="EMBL" id="KAK1942418.1"/>
    </source>
</evidence>
<evidence type="ECO:0000256" key="4">
    <source>
        <dbReference type="ARBA" id="ARBA00022729"/>
    </source>
</evidence>
<feature type="domain" description="Peptidase S1" evidence="9">
    <location>
        <begin position="36"/>
        <end position="272"/>
    </location>
</feature>
<dbReference type="InterPro" id="IPR043504">
    <property type="entry name" value="Peptidase_S1_PA_chymotrypsin"/>
</dbReference>
<organism evidence="10 11">
    <name type="scientific">Phytophthora citrophthora</name>
    <dbReference type="NCBI Taxonomy" id="4793"/>
    <lineage>
        <taxon>Eukaryota</taxon>
        <taxon>Sar</taxon>
        <taxon>Stramenopiles</taxon>
        <taxon>Oomycota</taxon>
        <taxon>Peronosporomycetes</taxon>
        <taxon>Peronosporales</taxon>
        <taxon>Peronosporaceae</taxon>
        <taxon>Phytophthora</taxon>
    </lineage>
</organism>
<evidence type="ECO:0000256" key="8">
    <source>
        <dbReference type="SAM" id="SignalP"/>
    </source>
</evidence>
<dbReference type="Proteomes" id="UP001259832">
    <property type="component" value="Unassembled WGS sequence"/>
</dbReference>
<name>A0AAD9GQG2_9STRA</name>
<dbReference type="InterPro" id="IPR001314">
    <property type="entry name" value="Peptidase_S1A"/>
</dbReference>
<evidence type="ECO:0000256" key="7">
    <source>
        <dbReference type="ARBA" id="ARBA00023180"/>
    </source>
</evidence>
<sequence>MKLAPVLLSVVSVALSCIVADAQDGSSYHNVSVTDLVPASVSSDTISTSLTTTNSTVPKGTKTYAVSLRVNATKNNFAAGILISPTHVLTGGASVGGDIRYASIGSHYNNGTEDGEQIKVVAILSHPNISESAQYAYDYVVLELQRPSSFKPISFGDSSDIKDGETVTKLGWYNTGGQGQTAHELQRADVQLMSNEECAKVTPVDDSRMCSRPIGNQNSCTGDYGGPLIVERPEGDVLVGMVSWGDDCSKPGYPSYYSRLPVGRDWIESIITGECFH</sequence>
<dbReference type="FunFam" id="2.40.10.10:FF:000156">
    <property type="entry name" value="MIP06385p"/>
    <property type="match status" value="1"/>
</dbReference>
<dbReference type="PANTHER" id="PTHR24276">
    <property type="entry name" value="POLYSERASE-RELATED"/>
    <property type="match status" value="1"/>
</dbReference>
<evidence type="ECO:0000256" key="5">
    <source>
        <dbReference type="ARBA" id="ARBA00023026"/>
    </source>
</evidence>
<dbReference type="GO" id="GO:0004252">
    <property type="term" value="F:serine-type endopeptidase activity"/>
    <property type="evidence" value="ECO:0007669"/>
    <property type="project" value="InterPro"/>
</dbReference>
<dbReference type="InterPro" id="IPR050430">
    <property type="entry name" value="Peptidase_S1"/>
</dbReference>
<keyword evidence="5" id="KW-0843">Virulence</keyword>
<reference evidence="10" key="1">
    <citation type="submission" date="2023-08" db="EMBL/GenBank/DDBJ databases">
        <title>Reference Genome Resource for the Citrus Pathogen Phytophthora citrophthora.</title>
        <authorList>
            <person name="Moller H."/>
            <person name="Coetzee B."/>
            <person name="Rose L.J."/>
            <person name="Van Niekerk J.M."/>
        </authorList>
    </citation>
    <scope>NUCLEOTIDE SEQUENCE</scope>
    <source>
        <strain evidence="10">STE-U-9442</strain>
    </source>
</reference>
<dbReference type="AlphaFoldDB" id="A0AAD9GQG2"/>
<keyword evidence="11" id="KW-1185">Reference proteome</keyword>
<evidence type="ECO:0000256" key="3">
    <source>
        <dbReference type="ARBA" id="ARBA00022525"/>
    </source>
</evidence>
<dbReference type="Pfam" id="PF00089">
    <property type="entry name" value="Trypsin"/>
    <property type="match status" value="1"/>
</dbReference>
<dbReference type="Gene3D" id="2.40.10.10">
    <property type="entry name" value="Trypsin-like serine proteases"/>
    <property type="match status" value="1"/>
</dbReference>
<dbReference type="PRINTS" id="PR00722">
    <property type="entry name" value="CHYMOTRYPSIN"/>
</dbReference>
<evidence type="ECO:0000313" key="11">
    <source>
        <dbReference type="Proteomes" id="UP001259832"/>
    </source>
</evidence>
<dbReference type="PANTHER" id="PTHR24276:SF98">
    <property type="entry name" value="FI18310P1-RELATED"/>
    <property type="match status" value="1"/>
</dbReference>
<dbReference type="GO" id="GO:0006508">
    <property type="term" value="P:proteolysis"/>
    <property type="evidence" value="ECO:0007669"/>
    <property type="project" value="InterPro"/>
</dbReference>
<dbReference type="GO" id="GO:0005576">
    <property type="term" value="C:extracellular region"/>
    <property type="evidence" value="ECO:0007669"/>
    <property type="project" value="UniProtKB-SubCell"/>
</dbReference>
<gene>
    <name evidence="10" type="ORF">P3T76_005917</name>
</gene>
<keyword evidence="4 8" id="KW-0732">Signal</keyword>
<evidence type="ECO:0000256" key="1">
    <source>
        <dbReference type="ARBA" id="ARBA00004613"/>
    </source>
</evidence>
<keyword evidence="6" id="KW-1015">Disulfide bond</keyword>
<keyword evidence="7" id="KW-0325">Glycoprotein</keyword>
<keyword evidence="3" id="KW-0964">Secreted</keyword>
<accession>A0AAD9GQG2</accession>
<dbReference type="EMBL" id="JASMQC010000009">
    <property type="protein sequence ID" value="KAK1942418.1"/>
    <property type="molecule type" value="Genomic_DNA"/>
</dbReference>
<dbReference type="SMART" id="SM00020">
    <property type="entry name" value="Tryp_SPc"/>
    <property type="match status" value="1"/>
</dbReference>
<comment type="caution">
    <text evidence="10">The sequence shown here is derived from an EMBL/GenBank/DDBJ whole genome shotgun (WGS) entry which is preliminary data.</text>
</comment>